<accession>A0AAW1R9R1</accession>
<dbReference type="GO" id="GO:0004725">
    <property type="term" value="F:protein tyrosine phosphatase activity"/>
    <property type="evidence" value="ECO:0007669"/>
    <property type="project" value="UniProtKB-EC"/>
</dbReference>
<keyword evidence="10" id="KW-1185">Reference proteome</keyword>
<feature type="binding site" evidence="7">
    <location>
        <position position="259"/>
    </location>
    <ligand>
        <name>Mg(2+)</name>
        <dbReference type="ChEBI" id="CHEBI:18420"/>
    </ligand>
</feature>
<dbReference type="GO" id="GO:0046872">
    <property type="term" value="F:metal ion binding"/>
    <property type="evidence" value="ECO:0007669"/>
    <property type="project" value="UniProtKB-KW"/>
</dbReference>
<dbReference type="GO" id="GO:0030154">
    <property type="term" value="P:cell differentiation"/>
    <property type="evidence" value="ECO:0007669"/>
    <property type="project" value="TreeGrafter"/>
</dbReference>
<dbReference type="InterPro" id="IPR038102">
    <property type="entry name" value="EYA_dom_sf"/>
</dbReference>
<evidence type="ECO:0000256" key="3">
    <source>
        <dbReference type="ARBA" id="ARBA00022801"/>
    </source>
</evidence>
<gene>
    <name evidence="9" type="ORF">WJX72_012212</name>
</gene>
<evidence type="ECO:0000256" key="1">
    <source>
        <dbReference type="ARBA" id="ARBA00010501"/>
    </source>
</evidence>
<keyword evidence="7" id="KW-0479">Metal-binding</keyword>
<dbReference type="Gene3D" id="3.40.50.12350">
    <property type="match status" value="1"/>
</dbReference>
<dbReference type="EC" id="3.1.3.48" evidence="2"/>
<dbReference type="PANTHER" id="PTHR10190">
    <property type="entry name" value="EYES ABSENT"/>
    <property type="match status" value="1"/>
</dbReference>
<sequence>MQGSASEGSDRTQVKRQKTAGNGAAESDGLSTGHAGSEPAQAQAQGQGHHSIQPLWGEAQLPTSSQIWQPAAQQAGLAQQGATANTAAASQILGDTWQDAILSLCDNYLFFSELEARDQDTLTSLSRYDDGASLVGYDFSTDGMARDGASDAGQRKAAYRYRHISGLYLKGLEGIVTSRGKLHKYAELYRETDELPRVHHVVVTAGQLIPTVGKLLAFRLDPHFAPADIYSSRNHGKGWCFDMIQARFGKDSQFCVIGDGPEEESAAAARDWPFVRVLLTPVAKSAAAPPDANVSAYATALTDTMAPDATGTLGHAFLDLTVDTLAQVVADWWSAY</sequence>
<evidence type="ECO:0000256" key="7">
    <source>
        <dbReference type="PIRSR" id="PIRSR628472-2"/>
    </source>
</evidence>
<keyword evidence="5" id="KW-0904">Protein phosphatase</keyword>
<evidence type="ECO:0000256" key="8">
    <source>
        <dbReference type="SAM" id="MobiDB-lite"/>
    </source>
</evidence>
<comment type="catalytic activity">
    <reaction evidence="6">
        <text>O-phospho-L-tyrosyl-[protein] + H2O = L-tyrosyl-[protein] + phosphate</text>
        <dbReference type="Rhea" id="RHEA:10684"/>
        <dbReference type="Rhea" id="RHEA-COMP:10136"/>
        <dbReference type="Rhea" id="RHEA-COMP:20101"/>
        <dbReference type="ChEBI" id="CHEBI:15377"/>
        <dbReference type="ChEBI" id="CHEBI:43474"/>
        <dbReference type="ChEBI" id="CHEBI:46858"/>
        <dbReference type="ChEBI" id="CHEBI:61978"/>
        <dbReference type="EC" id="3.1.3.48"/>
    </reaction>
</comment>
<proteinExistence type="inferred from homology"/>
<protein>
    <recommendedName>
        <fullName evidence="2">protein-tyrosine-phosphatase</fullName>
        <ecNumber evidence="2">3.1.3.48</ecNumber>
    </recommendedName>
</protein>
<keyword evidence="4 7" id="KW-0460">Magnesium</keyword>
<dbReference type="Proteomes" id="UP001489004">
    <property type="component" value="Unassembled WGS sequence"/>
</dbReference>
<dbReference type="GO" id="GO:0045739">
    <property type="term" value="P:positive regulation of DNA repair"/>
    <property type="evidence" value="ECO:0007669"/>
    <property type="project" value="TreeGrafter"/>
</dbReference>
<feature type="region of interest" description="Disordered" evidence="8">
    <location>
        <begin position="1"/>
        <end position="50"/>
    </location>
</feature>
<dbReference type="EMBL" id="JALJOR010000001">
    <property type="protein sequence ID" value="KAK9830523.1"/>
    <property type="molecule type" value="Genomic_DNA"/>
</dbReference>
<reference evidence="9 10" key="1">
    <citation type="journal article" date="2024" name="Nat. Commun.">
        <title>Phylogenomics reveals the evolutionary origins of lichenization in chlorophyte algae.</title>
        <authorList>
            <person name="Puginier C."/>
            <person name="Libourel C."/>
            <person name="Otte J."/>
            <person name="Skaloud P."/>
            <person name="Haon M."/>
            <person name="Grisel S."/>
            <person name="Petersen M."/>
            <person name="Berrin J.G."/>
            <person name="Delaux P.M."/>
            <person name="Dal Grande F."/>
            <person name="Keller J."/>
        </authorList>
    </citation>
    <scope>NUCLEOTIDE SEQUENCE [LARGE SCALE GENOMIC DNA]</scope>
    <source>
        <strain evidence="9 10">SAG 2043</strain>
    </source>
</reference>
<evidence type="ECO:0000313" key="9">
    <source>
        <dbReference type="EMBL" id="KAK9830523.1"/>
    </source>
</evidence>
<evidence type="ECO:0000256" key="5">
    <source>
        <dbReference type="ARBA" id="ARBA00022912"/>
    </source>
</evidence>
<organism evidence="9 10">
    <name type="scientific">[Myrmecia] bisecta</name>
    <dbReference type="NCBI Taxonomy" id="41462"/>
    <lineage>
        <taxon>Eukaryota</taxon>
        <taxon>Viridiplantae</taxon>
        <taxon>Chlorophyta</taxon>
        <taxon>core chlorophytes</taxon>
        <taxon>Trebouxiophyceae</taxon>
        <taxon>Trebouxiales</taxon>
        <taxon>Trebouxiaceae</taxon>
        <taxon>Myrmecia</taxon>
    </lineage>
</organism>
<dbReference type="PANTHER" id="PTHR10190:SF16">
    <property type="entry name" value="DEVELOPMENTAL PROTEIN EYES ABSENT"/>
    <property type="match status" value="1"/>
</dbReference>
<comment type="similarity">
    <text evidence="1">Belongs to the HAD-like hydrolase superfamily. EYA family.</text>
</comment>
<comment type="cofactor">
    <cofactor evidence="7">
        <name>Mg(2+)</name>
        <dbReference type="ChEBI" id="CHEBI:18420"/>
    </cofactor>
    <text evidence="7">Binds 1 Mg(2+) ion per subunit.</text>
</comment>
<keyword evidence="3" id="KW-0378">Hydrolase</keyword>
<name>A0AAW1R9R1_9CHLO</name>
<evidence type="ECO:0000313" key="10">
    <source>
        <dbReference type="Proteomes" id="UP001489004"/>
    </source>
</evidence>
<evidence type="ECO:0000256" key="6">
    <source>
        <dbReference type="ARBA" id="ARBA00051722"/>
    </source>
</evidence>
<evidence type="ECO:0000256" key="2">
    <source>
        <dbReference type="ARBA" id="ARBA00013064"/>
    </source>
</evidence>
<comment type="caution">
    <text evidence="9">The sequence shown here is derived from an EMBL/GenBank/DDBJ whole genome shotgun (WGS) entry which is preliminary data.</text>
</comment>
<evidence type="ECO:0000256" key="4">
    <source>
        <dbReference type="ARBA" id="ARBA00022842"/>
    </source>
</evidence>
<dbReference type="InterPro" id="IPR028472">
    <property type="entry name" value="EYA"/>
</dbReference>
<dbReference type="AlphaFoldDB" id="A0AAW1R9R1"/>
<dbReference type="GO" id="GO:0005634">
    <property type="term" value="C:nucleus"/>
    <property type="evidence" value="ECO:0007669"/>
    <property type="project" value="TreeGrafter"/>
</dbReference>